<dbReference type="InParanoid" id="A0A2J7PXE8"/>
<accession>A0A2J7PXE8</accession>
<dbReference type="PROSITE" id="PS51231">
    <property type="entry name" value="DAD"/>
    <property type="match status" value="1"/>
</dbReference>
<name>A0A2J7PXE8_9NEOP</name>
<evidence type="ECO:0000313" key="6">
    <source>
        <dbReference type="Proteomes" id="UP000235965"/>
    </source>
</evidence>
<feature type="compositionally biased region" description="Polar residues" evidence="2">
    <location>
        <begin position="439"/>
        <end position="449"/>
    </location>
</feature>
<reference evidence="5 6" key="1">
    <citation type="submission" date="2017-12" db="EMBL/GenBank/DDBJ databases">
        <title>Hemimetabolous genomes reveal molecular basis of termite eusociality.</title>
        <authorList>
            <person name="Harrison M.C."/>
            <person name="Jongepier E."/>
            <person name="Robertson H.M."/>
            <person name="Arning N."/>
            <person name="Bitard-Feildel T."/>
            <person name="Chao H."/>
            <person name="Childers C.P."/>
            <person name="Dinh H."/>
            <person name="Doddapaneni H."/>
            <person name="Dugan S."/>
            <person name="Gowin J."/>
            <person name="Greiner C."/>
            <person name="Han Y."/>
            <person name="Hu H."/>
            <person name="Hughes D.S.T."/>
            <person name="Huylmans A.-K."/>
            <person name="Kemena C."/>
            <person name="Kremer L.P.M."/>
            <person name="Lee S.L."/>
            <person name="Lopez-Ezquerra A."/>
            <person name="Mallet L."/>
            <person name="Monroy-Kuhn J.M."/>
            <person name="Moser A."/>
            <person name="Murali S.C."/>
            <person name="Muzny D.M."/>
            <person name="Otani S."/>
            <person name="Piulachs M.-D."/>
            <person name="Poelchau M."/>
            <person name="Qu J."/>
            <person name="Schaub F."/>
            <person name="Wada-Katsumata A."/>
            <person name="Worley K.C."/>
            <person name="Xie Q."/>
            <person name="Ylla G."/>
            <person name="Poulsen M."/>
            <person name="Gibbs R.A."/>
            <person name="Schal C."/>
            <person name="Richards S."/>
            <person name="Belles X."/>
            <person name="Korb J."/>
            <person name="Bornberg-Bauer E."/>
        </authorList>
    </citation>
    <scope>NUCLEOTIDE SEQUENCE [LARGE SCALE GENOMIC DNA]</scope>
    <source>
        <tissue evidence="5">Whole body</tissue>
    </source>
</reference>
<dbReference type="SMART" id="SM00498">
    <property type="entry name" value="FH2"/>
    <property type="match status" value="1"/>
</dbReference>
<protein>
    <recommendedName>
        <fullName evidence="7">Disheveled-associated activator of morphogenesis 1</fullName>
    </recommendedName>
</protein>
<evidence type="ECO:0008006" key="7">
    <source>
        <dbReference type="Google" id="ProtNLM"/>
    </source>
</evidence>
<dbReference type="SUPFAM" id="SSF101447">
    <property type="entry name" value="Formin homology 2 domain (FH2 domain)"/>
    <property type="match status" value="1"/>
</dbReference>
<keyword evidence="6" id="KW-1185">Reference proteome</keyword>
<dbReference type="EMBL" id="NEVH01020859">
    <property type="protein sequence ID" value="PNF21003.1"/>
    <property type="molecule type" value="Genomic_DNA"/>
</dbReference>
<evidence type="ECO:0000256" key="2">
    <source>
        <dbReference type="SAM" id="MobiDB-lite"/>
    </source>
</evidence>
<dbReference type="InterPro" id="IPR042201">
    <property type="entry name" value="FH2_Formin_sf"/>
</dbReference>
<keyword evidence="1" id="KW-0175">Coiled coil</keyword>
<feature type="domain" description="FH2" evidence="4">
    <location>
        <begin position="1"/>
        <end position="362"/>
    </location>
</feature>
<dbReference type="PROSITE" id="PS51444">
    <property type="entry name" value="FH2"/>
    <property type="match status" value="1"/>
</dbReference>
<evidence type="ECO:0000259" key="3">
    <source>
        <dbReference type="PROSITE" id="PS51231"/>
    </source>
</evidence>
<dbReference type="STRING" id="105785.A0A2J7PXE8"/>
<feature type="coiled-coil region" evidence="1">
    <location>
        <begin position="336"/>
        <end position="371"/>
    </location>
</feature>
<dbReference type="OrthoDB" id="1104827at2759"/>
<proteinExistence type="predicted"/>
<dbReference type="Pfam" id="PF02181">
    <property type="entry name" value="FH2"/>
    <property type="match status" value="1"/>
</dbReference>
<evidence type="ECO:0000313" key="5">
    <source>
        <dbReference type="EMBL" id="PNF21002.1"/>
    </source>
</evidence>
<dbReference type="AlphaFoldDB" id="A0A2J7PXE8"/>
<dbReference type="Gene3D" id="1.20.58.2220">
    <property type="entry name" value="Formin, FH2 domain"/>
    <property type="match status" value="1"/>
</dbReference>
<evidence type="ECO:0000256" key="1">
    <source>
        <dbReference type="SAM" id="Coils"/>
    </source>
</evidence>
<comment type="caution">
    <text evidence="5">The sequence shown here is derived from an EMBL/GenBank/DDBJ whole genome shotgun (WGS) entry which is preliminary data.</text>
</comment>
<dbReference type="InterPro" id="IPR014767">
    <property type="entry name" value="DAD_dom"/>
</dbReference>
<evidence type="ECO:0000259" key="4">
    <source>
        <dbReference type="PROSITE" id="PS51444"/>
    </source>
</evidence>
<gene>
    <name evidence="5" type="ORF">B7P43_G09517</name>
</gene>
<dbReference type="FunFam" id="1.20.58.2220:FF:000009">
    <property type="entry name" value="Disheveled-associated activator of morphogenesis"/>
    <property type="match status" value="1"/>
</dbReference>
<dbReference type="InterPro" id="IPR051425">
    <property type="entry name" value="Formin_Homology"/>
</dbReference>
<dbReference type="PANTHER" id="PTHR45725">
    <property type="entry name" value="FORMIN HOMOLOGY 2 FAMILY MEMBER"/>
    <property type="match status" value="1"/>
</dbReference>
<feature type="domain" description="DAD" evidence="3">
    <location>
        <begin position="402"/>
        <end position="433"/>
    </location>
</feature>
<dbReference type="Proteomes" id="UP000235965">
    <property type="component" value="Unassembled WGS sequence"/>
</dbReference>
<dbReference type="InterPro" id="IPR015425">
    <property type="entry name" value="FH2_Formin"/>
</dbReference>
<dbReference type="EMBL" id="NEVH01020859">
    <property type="protein sequence ID" value="PNF21002.1"/>
    <property type="molecule type" value="Genomic_DNA"/>
</dbReference>
<organism evidence="5 6">
    <name type="scientific">Cryptotermes secundus</name>
    <dbReference type="NCBI Taxonomy" id="105785"/>
    <lineage>
        <taxon>Eukaryota</taxon>
        <taxon>Metazoa</taxon>
        <taxon>Ecdysozoa</taxon>
        <taxon>Arthropoda</taxon>
        <taxon>Hexapoda</taxon>
        <taxon>Insecta</taxon>
        <taxon>Pterygota</taxon>
        <taxon>Neoptera</taxon>
        <taxon>Polyneoptera</taxon>
        <taxon>Dictyoptera</taxon>
        <taxon>Blattodea</taxon>
        <taxon>Blattoidea</taxon>
        <taxon>Termitoidae</taxon>
        <taxon>Kalotermitidae</taxon>
        <taxon>Cryptotermitinae</taxon>
        <taxon>Cryptotermes</taxon>
    </lineage>
</organism>
<dbReference type="GO" id="GO:0030838">
    <property type="term" value="P:positive regulation of actin filament polymerization"/>
    <property type="evidence" value="ECO:0007669"/>
    <property type="project" value="TreeGrafter"/>
</dbReference>
<dbReference type="PANTHER" id="PTHR45725:SF1">
    <property type="entry name" value="DISHEVELLED ASSOCIATED ACTIVATOR OF MORPHOGENESIS, ISOFORM D"/>
    <property type="match status" value="1"/>
</dbReference>
<feature type="region of interest" description="Disordered" evidence="2">
    <location>
        <begin position="426"/>
        <end position="466"/>
    </location>
</feature>
<sequence>MELESIDRLFCAYQKNGVANDGSIEDLRQIGKIRAKILSVIDGRRAQNCTILLSKLKMSDEDISKAILSMDNKDQLPIDMVEQLLKFIPSAEEAALLEEHSDEIDSLARADRFLYEISKIPHYEQRLRSLHYKKRFNVWIGEVQPRIKSVMEASREVARSRRLRRLLELVLALGNYMNRGARGNASGFRLTSLNRLADTKSSAVKGTTLLHYLVEILEKKFRDVLKLEEDIPHVREAAKVNMGELEKDMGFLRNGLKEVEREIEFHRSQPVATGDRFLPVMKEFLSSATCRFSELEDLFQDMKTRFDRAVRLFGEDNSTIQPDDFYGIFDAFLTAFIEARQDNENMKRRREEEEKRAVQEAELKKRTMERKNSRDGILAKVGNSLKNGLTNGLSAGGRESSGDAKGEFDDLISALRTGDVFGEDMAKFKRSRKSRISSNGNSPPHMNSLNREDSRERVLSNSRRGQ</sequence>